<evidence type="ECO:0008006" key="4">
    <source>
        <dbReference type="Google" id="ProtNLM"/>
    </source>
</evidence>
<proteinExistence type="predicted"/>
<keyword evidence="1" id="KW-0812">Transmembrane</keyword>
<evidence type="ECO:0000313" key="2">
    <source>
        <dbReference type="EMBL" id="KIL38889.1"/>
    </source>
</evidence>
<reference evidence="2 3" key="1">
    <citation type="submission" date="2014-12" db="EMBL/GenBank/DDBJ databases">
        <title>Draft genome sequence of Paenibacillus kamchatkensis strain B-2647.</title>
        <authorList>
            <person name="Karlyshev A.V."/>
            <person name="Kudryashova E.B."/>
        </authorList>
    </citation>
    <scope>NUCLEOTIDE SEQUENCE [LARGE SCALE GENOMIC DNA]</scope>
    <source>
        <strain evidence="2 3">VKM B-2647</strain>
    </source>
</reference>
<sequence>MAVHGSWGLIGVTGYLAVVSLFRALPQRAVRWKPWQTPRLSWSGRFAKTVAKLLLVPREEGKLEGKRQLLLGAGIGLHPEFYEIVRRSCMFLSGTLVLWGIAGMHYSSFARFIEPAYAISVGSSFLLLLAADRKVLEQLKLRRSHQIVKEIYVLSSQLLYYTGSKMNLHYKLMRCVPPTRIIRGALQRMLAEWYQDAELAIRDFQRRLGTDEARSFAETLQALRLHEHGSYYELLRERIRDYKEKLELAKESRKETVSYILFVLAGLPILNTFRVFMYPWIMEGQKLFQSLN</sequence>
<keyword evidence="1" id="KW-0472">Membrane</keyword>
<protein>
    <recommendedName>
        <fullName evidence="4">Type II secretion system protein GspF domain-containing protein</fullName>
    </recommendedName>
</protein>
<keyword evidence="1" id="KW-1133">Transmembrane helix</keyword>
<gene>
    <name evidence="2" type="ORF">SD70_23695</name>
</gene>
<dbReference type="Proteomes" id="UP000031967">
    <property type="component" value="Unassembled WGS sequence"/>
</dbReference>
<keyword evidence="3" id="KW-1185">Reference proteome</keyword>
<dbReference type="EMBL" id="JXAK01000049">
    <property type="protein sequence ID" value="KIL38889.1"/>
    <property type="molecule type" value="Genomic_DNA"/>
</dbReference>
<name>A0ABR5ACX3_9BACL</name>
<feature type="transmembrane region" description="Helical" evidence="1">
    <location>
        <begin position="6"/>
        <end position="25"/>
    </location>
</feature>
<organism evidence="2 3">
    <name type="scientific">Gordoniibacillus kamchatkensis</name>
    <dbReference type="NCBI Taxonomy" id="1590651"/>
    <lineage>
        <taxon>Bacteria</taxon>
        <taxon>Bacillati</taxon>
        <taxon>Bacillota</taxon>
        <taxon>Bacilli</taxon>
        <taxon>Bacillales</taxon>
        <taxon>Paenibacillaceae</taxon>
        <taxon>Gordoniibacillus</taxon>
    </lineage>
</organism>
<evidence type="ECO:0000256" key="1">
    <source>
        <dbReference type="SAM" id="Phobius"/>
    </source>
</evidence>
<comment type="caution">
    <text evidence="2">The sequence shown here is derived from an EMBL/GenBank/DDBJ whole genome shotgun (WGS) entry which is preliminary data.</text>
</comment>
<accession>A0ABR5ACX3</accession>
<evidence type="ECO:0000313" key="3">
    <source>
        <dbReference type="Proteomes" id="UP000031967"/>
    </source>
</evidence>
<feature type="transmembrane region" description="Helical" evidence="1">
    <location>
        <begin position="259"/>
        <end position="281"/>
    </location>
</feature>